<dbReference type="EMBL" id="JAUFQS010000017">
    <property type="protein sequence ID" value="MDN3689050.1"/>
    <property type="molecule type" value="Genomic_DNA"/>
</dbReference>
<sequence>MDLNAKKRKALTSAATWKKQKELLETAQQLLEAIGTEEHSDFNVFAKLVDDELLALSKVEGNASKSKLSASEKNAILQTVSWYDETAEKVIKKRQKLIGDKLEQLLHHLDCTVSQLPDYGYYPSGKPNEYIIYENQTDLRDSESVPLSVGIHDYFLREVKPHVNESWIDLDKTKIGYEISFNKYFYQHKPQRSIEEVSQEIFALEQENEGLIMDILNL</sequence>
<protein>
    <recommendedName>
        <fullName evidence="3">Type I restriction enzyme M protein</fullName>
    </recommendedName>
</protein>
<evidence type="ECO:0000313" key="1">
    <source>
        <dbReference type="EMBL" id="MDN3689050.1"/>
    </source>
</evidence>
<reference evidence="2" key="1">
    <citation type="journal article" date="2019" name="Int. J. Syst. Evol. Microbiol.">
        <title>The Global Catalogue of Microorganisms (GCM) 10K type strain sequencing project: providing services to taxonomists for standard genome sequencing and annotation.</title>
        <authorList>
            <consortium name="The Broad Institute Genomics Platform"/>
            <consortium name="The Broad Institute Genome Sequencing Center for Infectious Disease"/>
            <person name="Wu L."/>
            <person name="Ma J."/>
        </authorList>
    </citation>
    <scope>NUCLEOTIDE SEQUENCE [LARGE SCALE GENOMIC DNA]</scope>
    <source>
        <strain evidence="2">CECT 7706</strain>
    </source>
</reference>
<accession>A0ABT8C8E2</accession>
<organism evidence="1 2">
    <name type="scientific">Cyclobacterium jeungdonense</name>
    <dbReference type="NCBI Taxonomy" id="708087"/>
    <lineage>
        <taxon>Bacteria</taxon>
        <taxon>Pseudomonadati</taxon>
        <taxon>Bacteroidota</taxon>
        <taxon>Cytophagia</taxon>
        <taxon>Cytophagales</taxon>
        <taxon>Cyclobacteriaceae</taxon>
        <taxon>Cyclobacterium</taxon>
    </lineage>
</organism>
<proteinExistence type="predicted"/>
<comment type="caution">
    <text evidence="1">The sequence shown here is derived from an EMBL/GenBank/DDBJ whole genome shotgun (WGS) entry which is preliminary data.</text>
</comment>
<keyword evidence="2" id="KW-1185">Reference proteome</keyword>
<evidence type="ECO:0008006" key="3">
    <source>
        <dbReference type="Google" id="ProtNLM"/>
    </source>
</evidence>
<dbReference type="Proteomes" id="UP001236663">
    <property type="component" value="Unassembled WGS sequence"/>
</dbReference>
<evidence type="ECO:0000313" key="2">
    <source>
        <dbReference type="Proteomes" id="UP001236663"/>
    </source>
</evidence>
<gene>
    <name evidence="1" type="ORF">QWZ15_14520</name>
</gene>
<name>A0ABT8C8E2_9BACT</name>